<organism evidence="1 2">
    <name type="scientific">Blepharisma stoltei</name>
    <dbReference type="NCBI Taxonomy" id="1481888"/>
    <lineage>
        <taxon>Eukaryota</taxon>
        <taxon>Sar</taxon>
        <taxon>Alveolata</taxon>
        <taxon>Ciliophora</taxon>
        <taxon>Postciliodesmatophora</taxon>
        <taxon>Heterotrichea</taxon>
        <taxon>Heterotrichida</taxon>
        <taxon>Blepharismidae</taxon>
        <taxon>Blepharisma</taxon>
    </lineage>
</organism>
<protein>
    <submittedName>
        <fullName evidence="1">Uncharacterized protein</fullName>
    </submittedName>
</protein>
<evidence type="ECO:0000313" key="2">
    <source>
        <dbReference type="Proteomes" id="UP001162131"/>
    </source>
</evidence>
<reference evidence="1" key="1">
    <citation type="submission" date="2021-09" db="EMBL/GenBank/DDBJ databases">
        <authorList>
            <consortium name="AG Swart"/>
            <person name="Singh M."/>
            <person name="Singh A."/>
            <person name="Seah K."/>
            <person name="Emmerich C."/>
        </authorList>
    </citation>
    <scope>NUCLEOTIDE SEQUENCE</scope>
    <source>
        <strain evidence="1">ATCC30299</strain>
    </source>
</reference>
<keyword evidence="2" id="KW-1185">Reference proteome</keyword>
<comment type="caution">
    <text evidence="1">The sequence shown here is derived from an EMBL/GenBank/DDBJ whole genome shotgun (WGS) entry which is preliminary data.</text>
</comment>
<name>A0AAU9KFA3_9CILI</name>
<accession>A0AAU9KFA3</accession>
<dbReference type="EMBL" id="CAJZBQ010000053">
    <property type="protein sequence ID" value="CAG9331913.1"/>
    <property type="molecule type" value="Genomic_DNA"/>
</dbReference>
<dbReference type="AlphaFoldDB" id="A0AAU9KFA3"/>
<dbReference type="Proteomes" id="UP001162131">
    <property type="component" value="Unassembled WGS sequence"/>
</dbReference>
<gene>
    <name evidence="1" type="ORF">BSTOLATCC_MIC53970</name>
</gene>
<proteinExistence type="predicted"/>
<sequence length="80" mass="9167">MYCNQWNNFAPLEPAKSYNEIADEEFCKTEILACLSHSSTNDDISSPIPSLESNDAESTCCINWKVSKNSEYYVYKLKMI</sequence>
<evidence type="ECO:0000313" key="1">
    <source>
        <dbReference type="EMBL" id="CAG9331913.1"/>
    </source>
</evidence>